<dbReference type="GO" id="GO:0030313">
    <property type="term" value="C:cell envelope"/>
    <property type="evidence" value="ECO:0007669"/>
    <property type="project" value="UniProtKB-SubCell"/>
</dbReference>
<feature type="transmembrane region" description="Helical" evidence="6">
    <location>
        <begin position="84"/>
        <end position="101"/>
    </location>
</feature>
<dbReference type="InterPro" id="IPR050553">
    <property type="entry name" value="Thioredoxin_ResA/DsbE_sf"/>
</dbReference>
<dbReference type="PROSITE" id="PS51352">
    <property type="entry name" value="THIOREDOXIN_2"/>
    <property type="match status" value="1"/>
</dbReference>
<dbReference type="Pfam" id="PF01790">
    <property type="entry name" value="LGT"/>
    <property type="match status" value="1"/>
</dbReference>
<dbReference type="GO" id="GO:0042158">
    <property type="term" value="P:lipoprotein biosynthetic process"/>
    <property type="evidence" value="ECO:0007669"/>
    <property type="project" value="InterPro"/>
</dbReference>
<dbReference type="GO" id="GO:0015036">
    <property type="term" value="F:disulfide oxidoreductase activity"/>
    <property type="evidence" value="ECO:0007669"/>
    <property type="project" value="UniProtKB-ARBA"/>
</dbReference>
<evidence type="ECO:0000256" key="1">
    <source>
        <dbReference type="ARBA" id="ARBA00004196"/>
    </source>
</evidence>
<feature type="transmembrane region" description="Helical" evidence="6">
    <location>
        <begin position="12"/>
        <end position="31"/>
    </location>
</feature>
<keyword evidence="4" id="KW-0676">Redox-active center</keyword>
<evidence type="ECO:0000256" key="6">
    <source>
        <dbReference type="SAM" id="Phobius"/>
    </source>
</evidence>
<feature type="domain" description="Thioredoxin" evidence="7">
    <location>
        <begin position="130"/>
        <end position="267"/>
    </location>
</feature>
<comment type="subcellular location">
    <subcellularLocation>
        <location evidence="1">Cell envelope</location>
    </subcellularLocation>
</comment>
<dbReference type="GO" id="GO:0017004">
    <property type="term" value="P:cytochrome complex assembly"/>
    <property type="evidence" value="ECO:0007669"/>
    <property type="project" value="UniProtKB-KW"/>
</dbReference>
<keyword evidence="6" id="KW-0472">Membrane</keyword>
<dbReference type="InterPro" id="IPR017937">
    <property type="entry name" value="Thioredoxin_CS"/>
</dbReference>
<dbReference type="PANTHER" id="PTHR42852">
    <property type="entry name" value="THIOL:DISULFIDE INTERCHANGE PROTEIN DSBE"/>
    <property type="match status" value="1"/>
</dbReference>
<feature type="transmembrane region" description="Helical" evidence="6">
    <location>
        <begin position="43"/>
        <end position="64"/>
    </location>
</feature>
<proteinExistence type="predicted"/>
<dbReference type="InterPro" id="IPR013740">
    <property type="entry name" value="Redoxin"/>
</dbReference>
<dbReference type="Gene3D" id="3.40.30.10">
    <property type="entry name" value="Glutaredoxin"/>
    <property type="match status" value="1"/>
</dbReference>
<dbReference type="EMBL" id="DSIN01000035">
    <property type="protein sequence ID" value="HEF28875.1"/>
    <property type="molecule type" value="Genomic_DNA"/>
</dbReference>
<evidence type="ECO:0000259" key="7">
    <source>
        <dbReference type="PROSITE" id="PS51352"/>
    </source>
</evidence>
<dbReference type="PROSITE" id="PS00194">
    <property type="entry name" value="THIOREDOXIN_1"/>
    <property type="match status" value="1"/>
</dbReference>
<organism evidence="8">
    <name type="scientific">Pseudomonas graminis</name>
    <dbReference type="NCBI Taxonomy" id="158627"/>
    <lineage>
        <taxon>Bacteria</taxon>
        <taxon>Pseudomonadati</taxon>
        <taxon>Pseudomonadota</taxon>
        <taxon>Gammaproteobacteria</taxon>
        <taxon>Pseudomonadales</taxon>
        <taxon>Pseudomonadaceae</taxon>
        <taxon>Pseudomonas</taxon>
    </lineage>
</organism>
<dbReference type="GO" id="GO:0005886">
    <property type="term" value="C:plasma membrane"/>
    <property type="evidence" value="ECO:0007669"/>
    <property type="project" value="InterPro"/>
</dbReference>
<accession>A0A7C2BB67</accession>
<dbReference type="PANTHER" id="PTHR42852:SF6">
    <property type="entry name" value="THIOL:DISULFIDE INTERCHANGE PROTEIN DSBE"/>
    <property type="match status" value="1"/>
</dbReference>
<dbReference type="InterPro" id="IPR001640">
    <property type="entry name" value="Lgt"/>
</dbReference>
<gene>
    <name evidence="8" type="ORF">ENP23_24350</name>
</gene>
<keyword evidence="6" id="KW-0812">Transmembrane</keyword>
<evidence type="ECO:0000256" key="2">
    <source>
        <dbReference type="ARBA" id="ARBA00022748"/>
    </source>
</evidence>
<dbReference type="CDD" id="cd02966">
    <property type="entry name" value="TlpA_like_family"/>
    <property type="match status" value="1"/>
</dbReference>
<feature type="region of interest" description="Disordered" evidence="5">
    <location>
        <begin position="263"/>
        <end position="286"/>
    </location>
</feature>
<keyword evidence="3" id="KW-1015">Disulfide bond</keyword>
<keyword evidence="6" id="KW-1133">Transmembrane helix</keyword>
<keyword evidence="2" id="KW-0201">Cytochrome c-type biogenesis</keyword>
<dbReference type="AlphaFoldDB" id="A0A7C2BB67"/>
<dbReference type="Pfam" id="PF08534">
    <property type="entry name" value="Redoxin"/>
    <property type="match status" value="1"/>
</dbReference>
<sequence>MLSFSVGPFALSLNHLLLLVALALATLVGWISGRKQRINPERAVFGLFMLGLLVARLAFVARYWRQYESDLLRIVDIRDGGFSAWPGVVAVVAGAAITAWRRPLQRRPLGLGVASGLLFWWLSSLAVESVRRDVPLPDLALRNGAGERVQLRDYTGRKLVINLWATWCPPCRREMPVLQAAQKTNPDVVFLFVNQGESPREVTTFLSSQGLQLDNVLFDQSVELGRLAGSTALPTTLFYGVNGRQRDGHLGELSSASLTHYLDGLSQPPNASSPTSFPPSSQPSSK</sequence>
<reference evidence="8" key="1">
    <citation type="journal article" date="2020" name="mSystems">
        <title>Genome- and Community-Level Interaction Insights into Carbon Utilization and Element Cycling Functions of Hydrothermarchaeota in Hydrothermal Sediment.</title>
        <authorList>
            <person name="Zhou Z."/>
            <person name="Liu Y."/>
            <person name="Xu W."/>
            <person name="Pan J."/>
            <person name="Luo Z.H."/>
            <person name="Li M."/>
        </authorList>
    </citation>
    <scope>NUCLEOTIDE SEQUENCE [LARGE SCALE GENOMIC DNA]</scope>
    <source>
        <strain evidence="8">SpSt-200</strain>
    </source>
</reference>
<dbReference type="GO" id="GO:0008961">
    <property type="term" value="F:phosphatidylglycerol-prolipoprotein diacylglyceryl transferase activity"/>
    <property type="evidence" value="ECO:0007669"/>
    <property type="project" value="InterPro"/>
</dbReference>
<evidence type="ECO:0000256" key="3">
    <source>
        <dbReference type="ARBA" id="ARBA00023157"/>
    </source>
</evidence>
<dbReference type="SUPFAM" id="SSF52833">
    <property type="entry name" value="Thioredoxin-like"/>
    <property type="match status" value="1"/>
</dbReference>
<dbReference type="InterPro" id="IPR036249">
    <property type="entry name" value="Thioredoxin-like_sf"/>
</dbReference>
<evidence type="ECO:0000256" key="4">
    <source>
        <dbReference type="ARBA" id="ARBA00023284"/>
    </source>
</evidence>
<feature type="compositionally biased region" description="Pro residues" evidence="5">
    <location>
        <begin position="276"/>
        <end position="286"/>
    </location>
</feature>
<dbReference type="InterPro" id="IPR013766">
    <property type="entry name" value="Thioredoxin_domain"/>
</dbReference>
<comment type="caution">
    <text evidence="8">The sequence shown here is derived from an EMBL/GenBank/DDBJ whole genome shotgun (WGS) entry which is preliminary data.</text>
</comment>
<protein>
    <submittedName>
        <fullName evidence="8">TlpA family protein disulfide reductase</fullName>
    </submittedName>
</protein>
<evidence type="ECO:0000313" key="8">
    <source>
        <dbReference type="EMBL" id="HEF28875.1"/>
    </source>
</evidence>
<evidence type="ECO:0000256" key="5">
    <source>
        <dbReference type="SAM" id="MobiDB-lite"/>
    </source>
</evidence>
<name>A0A7C2BB67_9PSED</name>